<dbReference type="AlphaFoldDB" id="A0A4Q0M3D5"/>
<comment type="caution">
    <text evidence="2">The sequence shown here is derived from an EMBL/GenBank/DDBJ whole genome shotgun (WGS) entry which is preliminary data.</text>
</comment>
<name>A0A4Q0M3D5_9HYPH</name>
<keyword evidence="3" id="KW-1185">Reference proteome</keyword>
<reference evidence="2 3" key="1">
    <citation type="submission" date="2018-12" db="EMBL/GenBank/DDBJ databases">
        <title>bacterium Hansschlegelia zhihuaiae S113.</title>
        <authorList>
            <person name="He J."/>
        </authorList>
    </citation>
    <scope>NUCLEOTIDE SEQUENCE [LARGE SCALE GENOMIC DNA]</scope>
    <source>
        <strain evidence="2 3">S 113</strain>
    </source>
</reference>
<organism evidence="2 3">
    <name type="scientific">Hansschlegelia zhihuaiae</name>
    <dbReference type="NCBI Taxonomy" id="405005"/>
    <lineage>
        <taxon>Bacteria</taxon>
        <taxon>Pseudomonadati</taxon>
        <taxon>Pseudomonadota</taxon>
        <taxon>Alphaproteobacteria</taxon>
        <taxon>Hyphomicrobiales</taxon>
        <taxon>Methylopilaceae</taxon>
        <taxon>Hansschlegelia</taxon>
    </lineage>
</organism>
<feature type="chain" id="PRO_5020940505" evidence="1">
    <location>
        <begin position="23"/>
        <end position="163"/>
    </location>
</feature>
<dbReference type="Proteomes" id="UP000289708">
    <property type="component" value="Unassembled WGS sequence"/>
</dbReference>
<protein>
    <submittedName>
        <fullName evidence="2">Uncharacterized protein</fullName>
    </submittedName>
</protein>
<feature type="signal peptide" evidence="1">
    <location>
        <begin position="1"/>
        <end position="22"/>
    </location>
</feature>
<proteinExistence type="predicted"/>
<evidence type="ECO:0000256" key="1">
    <source>
        <dbReference type="SAM" id="SignalP"/>
    </source>
</evidence>
<sequence>MRIALAATAFLAVVSYAGDARAQAKMGVNEPCGKAPKYECLPAIFTTKDPVTLSTLKFKAPSAGKATVTFSGFMACDFSTATRATIQIRTDKEKPELAPAGVEIVSRPQFDGTSTITLVGYFDVVKGTNRFNAQALFDVAIIGSPLTLCKFAGGQMGYTFLPD</sequence>
<evidence type="ECO:0000313" key="2">
    <source>
        <dbReference type="EMBL" id="RXF67417.1"/>
    </source>
</evidence>
<dbReference type="RefSeq" id="WP_128779473.1">
    <property type="nucleotide sequence ID" value="NZ_RYFI01000033.1"/>
</dbReference>
<keyword evidence="1" id="KW-0732">Signal</keyword>
<accession>A0A4Q0M3D5</accession>
<evidence type="ECO:0000313" key="3">
    <source>
        <dbReference type="Proteomes" id="UP000289708"/>
    </source>
</evidence>
<gene>
    <name evidence="2" type="ORF">EK403_21310</name>
</gene>
<dbReference type="EMBL" id="RYFI01000033">
    <property type="protein sequence ID" value="RXF67417.1"/>
    <property type="molecule type" value="Genomic_DNA"/>
</dbReference>